<dbReference type="InterPro" id="IPR020616">
    <property type="entry name" value="Thiolase_N"/>
</dbReference>
<evidence type="ECO:0000256" key="5">
    <source>
        <dbReference type="RuleBase" id="RU003557"/>
    </source>
</evidence>
<dbReference type="InterPro" id="IPR002155">
    <property type="entry name" value="Thiolase"/>
</dbReference>
<dbReference type="Proteomes" id="UP001172731">
    <property type="component" value="Unassembled WGS sequence"/>
</dbReference>
<reference evidence="9 11" key="1">
    <citation type="submission" date="2021-06" db="EMBL/GenBank/DDBJ databases">
        <title>Genome-based taxonomic framework of Microbacterium strains isolated from marine environment, the description of four new species and reclassification of four preexisting species.</title>
        <authorList>
            <person name="Lee S.D."/>
            <person name="Kim S.-M."/>
            <person name="Byeon Y.-S."/>
            <person name="Yang H.L."/>
            <person name="Kim I.S."/>
        </authorList>
    </citation>
    <scope>NUCLEOTIDE SEQUENCE [LARGE SCALE GENOMIC DNA]</scope>
    <source>
        <strain evidence="8">KACC 20510</strain>
        <strain evidence="9 11">KACC 20514</strain>
    </source>
</reference>
<feature type="active site" description="Acyl-thioester intermediate" evidence="4">
    <location>
        <position position="92"/>
    </location>
</feature>
<dbReference type="SUPFAM" id="SSF53901">
    <property type="entry name" value="Thiolase-like"/>
    <property type="match status" value="2"/>
</dbReference>
<dbReference type="GeneID" id="301457755"/>
<evidence type="ECO:0000313" key="9">
    <source>
        <dbReference type="EMBL" id="MDS0245155.1"/>
    </source>
</evidence>
<dbReference type="EMBL" id="JAHWXI010000008">
    <property type="protein sequence ID" value="MDN4464517.1"/>
    <property type="molecule type" value="Genomic_DNA"/>
</dbReference>
<dbReference type="Pfam" id="PF00108">
    <property type="entry name" value="Thiolase_N"/>
    <property type="match status" value="1"/>
</dbReference>
<comment type="similarity">
    <text evidence="1 5">Belongs to the thiolase-like superfamily. Thiolase family.</text>
</comment>
<evidence type="ECO:0000256" key="1">
    <source>
        <dbReference type="ARBA" id="ARBA00010982"/>
    </source>
</evidence>
<gene>
    <name evidence="8" type="ORF">KZC48_08890</name>
    <name evidence="9" type="ORF">KZC50_05950</name>
</gene>
<dbReference type="PANTHER" id="PTHR43365">
    <property type="entry name" value="BLR7806 PROTEIN"/>
    <property type="match status" value="1"/>
</dbReference>
<dbReference type="GO" id="GO:0016747">
    <property type="term" value="F:acyltransferase activity, transferring groups other than amino-acyl groups"/>
    <property type="evidence" value="ECO:0007669"/>
    <property type="project" value="InterPro"/>
</dbReference>
<feature type="active site" description="Proton acceptor" evidence="4">
    <location>
        <position position="348"/>
    </location>
</feature>
<dbReference type="InterPro" id="IPR016039">
    <property type="entry name" value="Thiolase-like"/>
</dbReference>
<proteinExistence type="inferred from homology"/>
<dbReference type="Proteomes" id="UP001183582">
    <property type="component" value="Unassembled WGS sequence"/>
</dbReference>
<evidence type="ECO:0000313" key="11">
    <source>
        <dbReference type="Proteomes" id="UP001183582"/>
    </source>
</evidence>
<evidence type="ECO:0000259" key="7">
    <source>
        <dbReference type="Pfam" id="PF02803"/>
    </source>
</evidence>
<evidence type="ECO:0000313" key="8">
    <source>
        <dbReference type="EMBL" id="MDN4464517.1"/>
    </source>
</evidence>
<name>A0AAJ2LVE6_9MICO</name>
<dbReference type="PANTHER" id="PTHR43365:SF1">
    <property type="entry name" value="ACETYL-COA C-ACYLTRANSFERASE"/>
    <property type="match status" value="1"/>
</dbReference>
<dbReference type="Pfam" id="PF02803">
    <property type="entry name" value="Thiolase_C"/>
    <property type="match status" value="1"/>
</dbReference>
<dbReference type="CDD" id="cd00751">
    <property type="entry name" value="thiolase"/>
    <property type="match status" value="1"/>
</dbReference>
<protein>
    <submittedName>
        <fullName evidence="9">Thiolase family protein</fullName>
    </submittedName>
</protein>
<feature type="active site" description="Proton acceptor" evidence="4">
    <location>
        <position position="378"/>
    </location>
</feature>
<dbReference type="AlphaFoldDB" id="A0AAJ2LVE6"/>
<keyword evidence="10" id="KW-1185">Reference proteome</keyword>
<evidence type="ECO:0000313" key="10">
    <source>
        <dbReference type="Proteomes" id="UP001172731"/>
    </source>
</evidence>
<dbReference type="PIRSF" id="PIRSF000429">
    <property type="entry name" value="Ac-CoA_Ac_transf"/>
    <property type="match status" value="1"/>
</dbReference>
<dbReference type="EMBL" id="JAHWXH010000001">
    <property type="protein sequence ID" value="MDS0245155.1"/>
    <property type="molecule type" value="Genomic_DNA"/>
</dbReference>
<dbReference type="NCBIfam" id="TIGR01930">
    <property type="entry name" value="AcCoA-C-Actrans"/>
    <property type="match status" value="1"/>
</dbReference>
<comment type="caution">
    <text evidence="9">The sequence shown here is derived from an EMBL/GenBank/DDBJ whole genome shotgun (WGS) entry which is preliminary data.</text>
</comment>
<evidence type="ECO:0000259" key="6">
    <source>
        <dbReference type="Pfam" id="PF00108"/>
    </source>
</evidence>
<feature type="domain" description="Thiolase C-terminal" evidence="7">
    <location>
        <begin position="270"/>
        <end position="391"/>
    </location>
</feature>
<evidence type="ECO:0000256" key="3">
    <source>
        <dbReference type="ARBA" id="ARBA00023315"/>
    </source>
</evidence>
<evidence type="ECO:0000256" key="2">
    <source>
        <dbReference type="ARBA" id="ARBA00022679"/>
    </source>
</evidence>
<sequence length="392" mass="40714">MLRTAVLVDAVRTPAGRGKPSGALHGVHPVDLAAGVLSGLLERNGIASAQVEDVLLGCVSQVGDQSMNVARQAVLAAGFDERVPAATIDRQCGSSQQAVHFAAQGIIAGAYDVVIAGGVESMSRVPLGSSTAGATPPEGIRRRYPEGLVNQGVAAELIAARWGLGRDELDGYAAQSHARAARAWAAWRFDGEVLPVATDRGVIDGDETVRPGTTAATLAGLPAAFRTDEMAARFPEIGWHVTAGNSSPLTDAASAVLLMSEQRALALGLTPRARFHSFAVVGDDPLMMLTGPIPATRRILERSGLTLSDIDVYEVNEAFASVPLAWQRELDADPARLNPWGGAIALGHAVGASGTRLLGTMLAHLEATGGRYGLQTMCEGGGLANATIIERL</sequence>
<accession>A0AAJ2LVE6</accession>
<organism evidence="9 11">
    <name type="scientific">Microbacterium aurantiacum</name>
    <dbReference type="NCBI Taxonomy" id="162393"/>
    <lineage>
        <taxon>Bacteria</taxon>
        <taxon>Bacillati</taxon>
        <taxon>Actinomycetota</taxon>
        <taxon>Actinomycetes</taxon>
        <taxon>Micrococcales</taxon>
        <taxon>Microbacteriaceae</taxon>
        <taxon>Microbacterium</taxon>
    </lineage>
</organism>
<keyword evidence="3 5" id="KW-0012">Acyltransferase</keyword>
<feature type="domain" description="Thiolase N-terminal" evidence="6">
    <location>
        <begin position="6"/>
        <end position="262"/>
    </location>
</feature>
<evidence type="ECO:0000256" key="4">
    <source>
        <dbReference type="PIRSR" id="PIRSR000429-1"/>
    </source>
</evidence>
<keyword evidence="2 5" id="KW-0808">Transferase</keyword>
<dbReference type="Gene3D" id="3.40.47.10">
    <property type="match status" value="2"/>
</dbReference>
<dbReference type="InterPro" id="IPR020617">
    <property type="entry name" value="Thiolase_C"/>
</dbReference>
<dbReference type="RefSeq" id="WP_301133985.1">
    <property type="nucleotide sequence ID" value="NZ_BAAAGR010000001.1"/>
</dbReference>